<feature type="transmembrane region" description="Helical" evidence="7">
    <location>
        <begin position="419"/>
        <end position="438"/>
    </location>
</feature>
<feature type="region of interest" description="Disordered" evidence="6">
    <location>
        <begin position="130"/>
        <end position="149"/>
    </location>
</feature>
<feature type="transmembrane region" description="Helical" evidence="7">
    <location>
        <begin position="865"/>
        <end position="885"/>
    </location>
</feature>
<feature type="transmembrane region" description="Helical" evidence="7">
    <location>
        <begin position="974"/>
        <end position="995"/>
    </location>
</feature>
<feature type="region of interest" description="Disordered" evidence="6">
    <location>
        <begin position="154"/>
        <end position="174"/>
    </location>
</feature>
<dbReference type="PANTHER" id="PTHR11616">
    <property type="entry name" value="SODIUM/CHLORIDE DEPENDENT TRANSPORTER"/>
    <property type="match status" value="1"/>
</dbReference>
<protein>
    <submittedName>
        <fullName evidence="8">Transporter, putative</fullName>
    </submittedName>
</protein>
<organism evidence="8 9">
    <name type="scientific">Plasmodium malariae</name>
    <dbReference type="NCBI Taxonomy" id="5858"/>
    <lineage>
        <taxon>Eukaryota</taxon>
        <taxon>Sar</taxon>
        <taxon>Alveolata</taxon>
        <taxon>Apicomplexa</taxon>
        <taxon>Aconoidasida</taxon>
        <taxon>Haemosporida</taxon>
        <taxon>Plasmodiidae</taxon>
        <taxon>Plasmodium</taxon>
        <taxon>Plasmodium (Plasmodium)</taxon>
    </lineage>
</organism>
<feature type="transmembrane region" description="Helical" evidence="7">
    <location>
        <begin position="835"/>
        <end position="853"/>
    </location>
</feature>
<feature type="compositionally biased region" description="Basic and acidic residues" evidence="6">
    <location>
        <begin position="154"/>
        <end position="171"/>
    </location>
</feature>
<feature type="transmembrane region" description="Helical" evidence="7">
    <location>
        <begin position="458"/>
        <end position="479"/>
    </location>
</feature>
<reference evidence="8 9" key="1">
    <citation type="submission" date="2016-06" db="EMBL/GenBank/DDBJ databases">
        <authorList>
            <consortium name="Pathogen Informatics"/>
        </authorList>
    </citation>
    <scope>NUCLEOTIDE SEQUENCE [LARGE SCALE GENOMIC DNA]</scope>
</reference>
<feature type="transmembrane region" description="Helical" evidence="7">
    <location>
        <begin position="390"/>
        <end position="412"/>
    </location>
</feature>
<evidence type="ECO:0000256" key="5">
    <source>
        <dbReference type="ARBA" id="ARBA00023136"/>
    </source>
</evidence>
<dbReference type="AlphaFoldDB" id="A0A1D3JJ96"/>
<dbReference type="RefSeq" id="XP_028859679.1">
    <property type="nucleotide sequence ID" value="XM_029003224.1"/>
</dbReference>
<evidence type="ECO:0000256" key="1">
    <source>
        <dbReference type="ARBA" id="ARBA00004141"/>
    </source>
</evidence>
<feature type="transmembrane region" description="Helical" evidence="7">
    <location>
        <begin position="764"/>
        <end position="786"/>
    </location>
</feature>
<evidence type="ECO:0000313" key="9">
    <source>
        <dbReference type="Proteomes" id="UP000219813"/>
    </source>
</evidence>
<feature type="transmembrane region" description="Helical" evidence="7">
    <location>
        <begin position="891"/>
        <end position="912"/>
    </location>
</feature>
<feature type="transmembrane region" description="Helical" evidence="7">
    <location>
        <begin position="618"/>
        <end position="642"/>
    </location>
</feature>
<keyword evidence="9" id="KW-1185">Reference proteome</keyword>
<gene>
    <name evidence="8" type="primary">PmUG01_04022500</name>
    <name evidence="8" type="ORF">PMUG01_04022500</name>
</gene>
<feature type="region of interest" description="Disordered" evidence="6">
    <location>
        <begin position="1"/>
        <end position="26"/>
    </location>
</feature>
<name>A0A1D3JJ96_PLAMA</name>
<dbReference type="KEGG" id="pmal:PMUG01_04022500"/>
<feature type="transmembrane region" description="Helical" evidence="7">
    <location>
        <begin position="654"/>
        <end position="679"/>
    </location>
</feature>
<evidence type="ECO:0000256" key="7">
    <source>
        <dbReference type="SAM" id="Phobius"/>
    </source>
</evidence>
<dbReference type="SUPFAM" id="SSF161070">
    <property type="entry name" value="SNF-like"/>
    <property type="match status" value="1"/>
</dbReference>
<dbReference type="GeneID" id="39867054"/>
<dbReference type="Pfam" id="PF00209">
    <property type="entry name" value="SNF"/>
    <property type="match status" value="1"/>
</dbReference>
<dbReference type="VEuPathDB" id="PlasmoDB:PmUG01_04022500"/>
<dbReference type="InterPro" id="IPR000175">
    <property type="entry name" value="Na/ntran_symport"/>
</dbReference>
<dbReference type="InterPro" id="IPR037272">
    <property type="entry name" value="SNS_sf"/>
</dbReference>
<dbReference type="GO" id="GO:0035725">
    <property type="term" value="P:sodium ion transmembrane transport"/>
    <property type="evidence" value="ECO:0007669"/>
    <property type="project" value="TreeGrafter"/>
</dbReference>
<keyword evidence="3 7" id="KW-0812">Transmembrane</keyword>
<feature type="compositionally biased region" description="Polar residues" evidence="6">
    <location>
        <begin position="1"/>
        <end position="16"/>
    </location>
</feature>
<dbReference type="PROSITE" id="PS50267">
    <property type="entry name" value="NA_NEUROTRAN_SYMP_3"/>
    <property type="match status" value="1"/>
</dbReference>
<evidence type="ECO:0000313" key="8">
    <source>
        <dbReference type="EMBL" id="SBT86530.1"/>
    </source>
</evidence>
<sequence length="1086" mass="126592">MFKQLKSNFTKASNEQSDIDGKNAGSMDSEKVSIKKIRAMLYEESMHFSEHNTYYKSSNLQNYNNIDAYMDRIKKSNYARSYEQENIYNEALNLYNNRNVYIKKKYLNDFYSNIKRNLYKSQYFGDYEDDMEQEQHTDGRQAHQQQPQQLEQLEHQGEKDEGIADKERKEGDDEASAFLVAKESIVERKIYEYLYKERKREQLMMFNEKYKDLFRGSRGNLKNGNEMNGSRKILRRHDSVSYAFMMTNNGGYNSGNNNISNDISSNENRDNNNIGYSSIGNNTGNSNIGNNNIGYNGIGNNTGNSNIGNNNNTNILADLRELHSMSDSNSYKSEKEENFLETLIKLRYTPEHISQLSDLFENPKTLKKVNMKILRWLDYQLINGYWLERLSLFLLGLTIAIGVGNIETFWCLMSTWHGVIFVLPYILCYSFVCHPILSFELYIGQLVRASSPFIFYKLLKQCASVGFLMVLTCLINSYINTYRISAEYFIYLINSFKRELPWKLNQSEIQFCTNFKDDFLSCHKYRPLCLFSKNTSSCVPNSLGKAFLIYHNKFFPKNRLYEHLLHIDNSKNYVHIFSNGNSYIDKDTFICLFICNFLVTIFQLCGLTHFAFSSALVLLLIGCLSVTQFASMFNLSSAFQAYSQVLKSWEFSYLYTYSSIWSQCVSFALYELSIGMGIYSSLATKTRIGTNLTLDGYAITVWNSIISSLMFFSAVSVIGFIAKSINSNFMDMLEFSRKDCSFILFPVGFTYLQKMEKTLCMLYYGSYTILSCATLAIQCEVLVMTIRDFKFTKNVKKRTIILSLSLLFFFSSFFISNIDSKNVIWFLSFTISENGRVFVSLMICIILGWLYNIEAQFKGLTTRSVLTFNITYWTLNLFFSLLFNYLPYHVYVLYMIRLAIFLVSTLVALLVLKMEVAQKKGQLEHIYNKLTYKKLLYVLYLGNIEVLRKELQRIISGTLFMGSISIMWSICIKYIGTSILLSAFIEFADGIFYSNELRRKVKIIPKGWIIFSILFWVFTFLLLFLFPFFANVFERLCTYEDYFADFSLLPSKPLKETQNFNILMYFYEFRKFKDTKKAKKKKISIN</sequence>
<evidence type="ECO:0000256" key="3">
    <source>
        <dbReference type="ARBA" id="ARBA00022692"/>
    </source>
</evidence>
<dbReference type="OrthoDB" id="6581954at2759"/>
<dbReference type="Proteomes" id="UP000219813">
    <property type="component" value="Chromosome 4"/>
</dbReference>
<dbReference type="EMBL" id="LT594625">
    <property type="protein sequence ID" value="SBT86530.1"/>
    <property type="molecule type" value="Genomic_DNA"/>
</dbReference>
<feature type="transmembrane region" description="Helical" evidence="7">
    <location>
        <begin position="1007"/>
        <end position="1030"/>
    </location>
</feature>
<proteinExistence type="predicted"/>
<evidence type="ECO:0000256" key="6">
    <source>
        <dbReference type="SAM" id="MobiDB-lite"/>
    </source>
</evidence>
<accession>A0A1D3JJ96</accession>
<evidence type="ECO:0000256" key="2">
    <source>
        <dbReference type="ARBA" id="ARBA00022448"/>
    </source>
</evidence>
<keyword evidence="5 7" id="KW-0472">Membrane</keyword>
<dbReference type="PANTHER" id="PTHR11616:SF240">
    <property type="entry name" value="BLOATED TUBULES, ISOFORM B-RELATED"/>
    <property type="match status" value="1"/>
</dbReference>
<comment type="subcellular location">
    <subcellularLocation>
        <location evidence="1">Membrane</location>
        <topology evidence="1">Multi-pass membrane protein</topology>
    </subcellularLocation>
</comment>
<keyword evidence="4 7" id="KW-1133">Transmembrane helix</keyword>
<dbReference type="OMA" id="CIKYIGT"/>
<evidence type="ECO:0000256" key="4">
    <source>
        <dbReference type="ARBA" id="ARBA00022989"/>
    </source>
</evidence>
<feature type="transmembrane region" description="Helical" evidence="7">
    <location>
        <begin position="589"/>
        <end position="612"/>
    </location>
</feature>
<feature type="transmembrane region" description="Helical" evidence="7">
    <location>
        <begin position="699"/>
        <end position="723"/>
    </location>
</feature>
<keyword evidence="2" id="KW-0813">Transport</keyword>
<feature type="transmembrane region" description="Helical" evidence="7">
    <location>
        <begin position="798"/>
        <end position="815"/>
    </location>
</feature>
<dbReference type="GO" id="GO:0005886">
    <property type="term" value="C:plasma membrane"/>
    <property type="evidence" value="ECO:0007669"/>
    <property type="project" value="TreeGrafter"/>
</dbReference>